<feature type="region of interest" description="Disordered" evidence="1">
    <location>
        <begin position="143"/>
        <end position="165"/>
    </location>
</feature>
<evidence type="ECO:0000313" key="3">
    <source>
        <dbReference type="Proteomes" id="UP000315167"/>
    </source>
</evidence>
<reference evidence="2 3" key="1">
    <citation type="journal article" date="2015" name="Stand. Genomic Sci.">
        <title>Genomic Encyclopedia of Bacterial and Archaeal Type Strains, Phase III: the genomes of soil and plant-associated and newly described type strains.</title>
        <authorList>
            <person name="Whitman W.B."/>
            <person name="Woyke T."/>
            <person name="Klenk H.P."/>
            <person name="Zhou Y."/>
            <person name="Lilburn T.G."/>
            <person name="Beck B.J."/>
            <person name="De Vos P."/>
            <person name="Vandamme P."/>
            <person name="Eisen J.A."/>
            <person name="Garrity G."/>
            <person name="Hugenholtz P."/>
            <person name="Kyrpides N.C."/>
        </authorList>
    </citation>
    <scope>NUCLEOTIDE SEQUENCE [LARGE SCALE GENOMIC DNA]</scope>
    <source>
        <strain evidence="2 3">CGMCC 1.10821</strain>
    </source>
</reference>
<gene>
    <name evidence="2" type="ORF">IP90_01457</name>
</gene>
<name>A0A562L7M8_9GAMM</name>
<dbReference type="RefSeq" id="WP_242007516.1">
    <property type="nucleotide sequence ID" value="NZ_VLKN01000003.1"/>
</dbReference>
<dbReference type="EMBL" id="VLKN01000003">
    <property type="protein sequence ID" value="TWI03643.1"/>
    <property type="molecule type" value="Genomic_DNA"/>
</dbReference>
<dbReference type="AlphaFoldDB" id="A0A562L7M8"/>
<sequence>MSQNLVSTHLSLDEWATVDQAINTLEQSLAPMLVALTVGDRQRIVKMGDGSEAFCRRALDVMTENSALLPRGMDIEEMRRDLTAHDALNARLVRLARLLERAKDTEMALGSDVMTSALEGYALLKIAGKNDGLHALSKSLAKRFENNGPRRTGSTPPSESPEPAL</sequence>
<accession>A0A562L7M8</accession>
<evidence type="ECO:0000256" key="1">
    <source>
        <dbReference type="SAM" id="MobiDB-lite"/>
    </source>
</evidence>
<comment type="caution">
    <text evidence="2">The sequence shown here is derived from an EMBL/GenBank/DDBJ whole genome shotgun (WGS) entry which is preliminary data.</text>
</comment>
<keyword evidence="3" id="KW-1185">Reference proteome</keyword>
<organism evidence="2 3">
    <name type="scientific">Luteimonas cucumeris</name>
    <dbReference type="NCBI Taxonomy" id="985012"/>
    <lineage>
        <taxon>Bacteria</taxon>
        <taxon>Pseudomonadati</taxon>
        <taxon>Pseudomonadota</taxon>
        <taxon>Gammaproteobacteria</taxon>
        <taxon>Lysobacterales</taxon>
        <taxon>Lysobacteraceae</taxon>
        <taxon>Luteimonas</taxon>
    </lineage>
</organism>
<protein>
    <submittedName>
        <fullName evidence="2">Uncharacterized protein</fullName>
    </submittedName>
</protein>
<dbReference type="Proteomes" id="UP000315167">
    <property type="component" value="Unassembled WGS sequence"/>
</dbReference>
<evidence type="ECO:0000313" key="2">
    <source>
        <dbReference type="EMBL" id="TWI03643.1"/>
    </source>
</evidence>
<proteinExistence type="predicted"/>